<comment type="similarity">
    <text evidence="1">Belongs to the YggT family.</text>
</comment>
<name>A0A419SJ08_9BACL</name>
<dbReference type="AlphaFoldDB" id="A0A419SJ08"/>
<evidence type="ECO:0000313" key="4">
    <source>
        <dbReference type="Proteomes" id="UP000284219"/>
    </source>
</evidence>
<keyword evidence="2" id="KW-0812">Transmembrane</keyword>
<organism evidence="3 4">
    <name type="scientific">Ammoniphilus oxalaticus</name>
    <dbReference type="NCBI Taxonomy" id="66863"/>
    <lineage>
        <taxon>Bacteria</taxon>
        <taxon>Bacillati</taxon>
        <taxon>Bacillota</taxon>
        <taxon>Bacilli</taxon>
        <taxon>Bacillales</taxon>
        <taxon>Paenibacillaceae</taxon>
        <taxon>Aneurinibacillus group</taxon>
        <taxon>Ammoniphilus</taxon>
    </lineage>
</organism>
<dbReference type="OrthoDB" id="47652at2"/>
<reference evidence="3 4" key="1">
    <citation type="submission" date="2016-08" db="EMBL/GenBank/DDBJ databases">
        <title>Novel Firmicute Genomes.</title>
        <authorList>
            <person name="Poppleton D.I."/>
            <person name="Gribaldo S."/>
        </authorList>
    </citation>
    <scope>NUCLEOTIDE SEQUENCE [LARGE SCALE GENOMIC DNA]</scope>
    <source>
        <strain evidence="3 4">RAOx-1</strain>
    </source>
</reference>
<comment type="caution">
    <text evidence="3">The sequence shown here is derived from an EMBL/GenBank/DDBJ whole genome shotgun (WGS) entry which is preliminary data.</text>
</comment>
<feature type="transmembrane region" description="Helical" evidence="2">
    <location>
        <begin position="63"/>
        <end position="84"/>
    </location>
</feature>
<keyword evidence="4" id="KW-1185">Reference proteome</keyword>
<sequence>MEERQLGPISALILQGAVKLIELYYYALIARILLSWLPQLQGNRFAEFLFRITEPYLSIFRRFIPPLGMIDISPIVAFIAYRFLSGFLLDGLVQVFRFINV</sequence>
<keyword evidence="2" id="KW-0472">Membrane</keyword>
<dbReference type="PANTHER" id="PTHR33219">
    <property type="entry name" value="YLMG HOMOLOG PROTEIN 2, CHLOROPLASTIC"/>
    <property type="match status" value="1"/>
</dbReference>
<dbReference type="InterPro" id="IPR003425">
    <property type="entry name" value="CCB3/YggT"/>
</dbReference>
<dbReference type="Proteomes" id="UP000284219">
    <property type="component" value="Unassembled WGS sequence"/>
</dbReference>
<evidence type="ECO:0008006" key="5">
    <source>
        <dbReference type="Google" id="ProtNLM"/>
    </source>
</evidence>
<gene>
    <name evidence="3" type="ORF">BEP19_06030</name>
</gene>
<dbReference type="GO" id="GO:0016020">
    <property type="term" value="C:membrane"/>
    <property type="evidence" value="ECO:0007669"/>
    <property type="project" value="InterPro"/>
</dbReference>
<proteinExistence type="inferred from homology"/>
<accession>A0A419SJ08</accession>
<dbReference type="RefSeq" id="WP_120189210.1">
    <property type="nucleotide sequence ID" value="NZ_MCHY01000008.1"/>
</dbReference>
<protein>
    <recommendedName>
        <fullName evidence="5">Cell division protein</fullName>
    </recommendedName>
</protein>
<evidence type="ECO:0000256" key="2">
    <source>
        <dbReference type="SAM" id="Phobius"/>
    </source>
</evidence>
<dbReference type="PANTHER" id="PTHR33219:SF14">
    <property type="entry name" value="PROTEIN COFACTOR ASSEMBLY OF COMPLEX C SUBUNIT B CCB3, CHLOROPLASTIC-RELATED"/>
    <property type="match status" value="1"/>
</dbReference>
<keyword evidence="2" id="KW-1133">Transmembrane helix</keyword>
<dbReference type="EMBL" id="MCHY01000008">
    <property type="protein sequence ID" value="RKD23975.1"/>
    <property type="molecule type" value="Genomic_DNA"/>
</dbReference>
<evidence type="ECO:0000256" key="1">
    <source>
        <dbReference type="ARBA" id="ARBA00010894"/>
    </source>
</evidence>
<evidence type="ECO:0000313" key="3">
    <source>
        <dbReference type="EMBL" id="RKD23975.1"/>
    </source>
</evidence>
<feature type="transmembrane region" description="Helical" evidence="2">
    <location>
        <begin position="23"/>
        <end position="42"/>
    </location>
</feature>
<dbReference type="Pfam" id="PF02325">
    <property type="entry name" value="CCB3_YggT"/>
    <property type="match status" value="1"/>
</dbReference>